<dbReference type="Gene3D" id="3.30.70.2970">
    <property type="entry name" value="Protein of unknown function (DUF541), domain 2"/>
    <property type="match status" value="1"/>
</dbReference>
<evidence type="ECO:0000313" key="2">
    <source>
        <dbReference type="EMBL" id="SDM28225.1"/>
    </source>
</evidence>
<dbReference type="PANTHER" id="PTHR34387:SF2">
    <property type="entry name" value="SLR1258 PROTEIN"/>
    <property type="match status" value="1"/>
</dbReference>
<protein>
    <recommendedName>
        <fullName evidence="4">SIMPL domain-containing protein</fullName>
    </recommendedName>
</protein>
<dbReference type="GO" id="GO:0006974">
    <property type="term" value="P:DNA damage response"/>
    <property type="evidence" value="ECO:0007669"/>
    <property type="project" value="TreeGrafter"/>
</dbReference>
<dbReference type="Proteomes" id="UP000199309">
    <property type="component" value="Unassembled WGS sequence"/>
</dbReference>
<keyword evidence="3" id="KW-1185">Reference proteome</keyword>
<dbReference type="AlphaFoldDB" id="A0A1G9S0F4"/>
<dbReference type="RefSeq" id="WP_091647984.1">
    <property type="nucleotide sequence ID" value="NZ_FNHQ01000004.1"/>
</dbReference>
<feature type="chain" id="PRO_5011690195" description="SIMPL domain-containing protein" evidence="1">
    <location>
        <begin position="30"/>
        <end position="241"/>
    </location>
</feature>
<dbReference type="Pfam" id="PF04402">
    <property type="entry name" value="SIMPL"/>
    <property type="match status" value="1"/>
</dbReference>
<reference evidence="2 3" key="1">
    <citation type="submission" date="2016-10" db="EMBL/GenBank/DDBJ databases">
        <authorList>
            <person name="de Groot N.N."/>
        </authorList>
    </citation>
    <scope>NUCLEOTIDE SEQUENCE [LARGE SCALE GENOMIC DNA]</scope>
    <source>
        <strain evidence="2 3">DSM 16981</strain>
    </source>
</reference>
<dbReference type="InterPro" id="IPR007497">
    <property type="entry name" value="SIMPL/DUF541"/>
</dbReference>
<name>A0A1G9S0F4_9FIRM</name>
<dbReference type="EMBL" id="FNHQ01000004">
    <property type="protein sequence ID" value="SDM28225.1"/>
    <property type="molecule type" value="Genomic_DNA"/>
</dbReference>
<dbReference type="OrthoDB" id="1682722at2"/>
<gene>
    <name evidence="2" type="ORF">SAMN05660299_00571</name>
</gene>
<keyword evidence="1" id="KW-0732">Signal</keyword>
<evidence type="ECO:0008006" key="4">
    <source>
        <dbReference type="Google" id="ProtNLM"/>
    </source>
</evidence>
<dbReference type="Gene3D" id="3.30.110.170">
    <property type="entry name" value="Protein of unknown function (DUF541), domain 1"/>
    <property type="match status" value="1"/>
</dbReference>
<dbReference type="InterPro" id="IPR052022">
    <property type="entry name" value="26kDa_periplasmic_antigen"/>
</dbReference>
<accession>A0A1G9S0F4</accession>
<dbReference type="PROSITE" id="PS51257">
    <property type="entry name" value="PROKAR_LIPOPROTEIN"/>
    <property type="match status" value="1"/>
</dbReference>
<proteinExistence type="predicted"/>
<evidence type="ECO:0000256" key="1">
    <source>
        <dbReference type="SAM" id="SignalP"/>
    </source>
</evidence>
<evidence type="ECO:0000313" key="3">
    <source>
        <dbReference type="Proteomes" id="UP000199309"/>
    </source>
</evidence>
<sequence length="241" mass="26061">MKYNLLKKFMVSALLISAAVSCLPTQAEAQQPAQESIVHVTGYAQQQVAPDTAMITVGAETTESDASEARQKNNIIMQQVTNSLTNMGINKMDMRTNGFTVSPNYDNGKNRKIISYTVSNSLRIKINDFDLISKVINTSEAAGANQIYGVQFLTEHSDVIKDSLIKEAVQNGRRAAEAAALAAGVTLGKVKEINVSGNSPSYGSNFTMRSSLVSMKQADYTPIESGSNTVSESVDITFYLQ</sequence>
<dbReference type="PANTHER" id="PTHR34387">
    <property type="entry name" value="SLR1258 PROTEIN"/>
    <property type="match status" value="1"/>
</dbReference>
<feature type="signal peptide" evidence="1">
    <location>
        <begin position="1"/>
        <end position="29"/>
    </location>
</feature>
<organism evidence="2 3">
    <name type="scientific">Megasphaera paucivorans</name>
    <dbReference type="NCBI Taxonomy" id="349095"/>
    <lineage>
        <taxon>Bacteria</taxon>
        <taxon>Bacillati</taxon>
        <taxon>Bacillota</taxon>
        <taxon>Negativicutes</taxon>
        <taxon>Veillonellales</taxon>
        <taxon>Veillonellaceae</taxon>
        <taxon>Megasphaera</taxon>
    </lineage>
</organism>